<evidence type="ECO:0000256" key="2">
    <source>
        <dbReference type="ARBA" id="ARBA00022603"/>
    </source>
</evidence>
<dbReference type="CDD" id="cd00315">
    <property type="entry name" value="Cyt_C5_DNA_methylase"/>
    <property type="match status" value="1"/>
</dbReference>
<dbReference type="InterPro" id="IPR050390">
    <property type="entry name" value="C5-Methyltransferase"/>
</dbReference>
<sequence>MGASSKKIISLFSGCGGLDLGFRQAGFEIIWANEYDKSIWDTYKYNHPDTELDRRDVRKIKSSEIPDSIGIIGGPPCQSWSEAGAGRGINDYRGQLFHEYIRIITDKKPLFFLAENVSGILAKRHRQAFQNILTQFEKVGYKVKSQLLNAHDFEVPQDRKRVIIIGYKEELGRDFNFPKYSNKILTLKEAIYDLRNREPRKLEGTALVNNNSLEHKAKEEIYNHEYLDGGFSSIYMSRNRVRSWDEPSFTIQAGGRHAPLHPQAKRMIFIEKDKWKFDPDSPQPYRRLSVRECARIQTFPDNFIFKYSKIADGYKMVGNAVPVKLAEILAKKISKDLQQYQKSGVCKNVYKEKYTKQLAFI</sequence>
<evidence type="ECO:0000313" key="8">
    <source>
        <dbReference type="EMBL" id="NER31650.1"/>
    </source>
</evidence>
<dbReference type="NCBIfam" id="TIGR00675">
    <property type="entry name" value="dcm"/>
    <property type="match status" value="1"/>
</dbReference>
<comment type="caution">
    <text evidence="8">The sequence shown here is derived from an EMBL/GenBank/DDBJ whole genome shotgun (WGS) entry which is preliminary data.</text>
</comment>
<evidence type="ECO:0000256" key="6">
    <source>
        <dbReference type="PROSITE-ProRule" id="PRU01016"/>
    </source>
</evidence>
<keyword evidence="3 6" id="KW-0808">Transferase</keyword>
<feature type="active site" evidence="6">
    <location>
        <position position="77"/>
    </location>
</feature>
<dbReference type="PROSITE" id="PS00095">
    <property type="entry name" value="C5_MTASE_2"/>
    <property type="match status" value="1"/>
</dbReference>
<dbReference type="GO" id="GO:0003886">
    <property type="term" value="F:DNA (cytosine-5-)-methyltransferase activity"/>
    <property type="evidence" value="ECO:0007669"/>
    <property type="project" value="UniProtKB-EC"/>
</dbReference>
<keyword evidence="5" id="KW-0680">Restriction system</keyword>
<dbReference type="Gene3D" id="3.40.50.150">
    <property type="entry name" value="Vaccinia Virus protein VP39"/>
    <property type="match status" value="1"/>
</dbReference>
<dbReference type="EMBL" id="JAAHFQ010000890">
    <property type="protein sequence ID" value="NER31650.1"/>
    <property type="molecule type" value="Genomic_DNA"/>
</dbReference>
<dbReference type="Pfam" id="PF00145">
    <property type="entry name" value="DNA_methylase"/>
    <property type="match status" value="1"/>
</dbReference>
<dbReference type="InterPro" id="IPR001525">
    <property type="entry name" value="C5_MeTfrase"/>
</dbReference>
<evidence type="ECO:0000256" key="7">
    <source>
        <dbReference type="RuleBase" id="RU000416"/>
    </source>
</evidence>
<evidence type="ECO:0000256" key="1">
    <source>
        <dbReference type="ARBA" id="ARBA00011975"/>
    </source>
</evidence>
<evidence type="ECO:0000256" key="4">
    <source>
        <dbReference type="ARBA" id="ARBA00022691"/>
    </source>
</evidence>
<dbReference type="GO" id="GO:0009307">
    <property type="term" value="P:DNA restriction-modification system"/>
    <property type="evidence" value="ECO:0007669"/>
    <property type="project" value="UniProtKB-KW"/>
</dbReference>
<gene>
    <name evidence="8" type="ORF">F6J89_29580</name>
</gene>
<dbReference type="GO" id="GO:0044027">
    <property type="term" value="P:negative regulation of gene expression via chromosomal CpG island methylation"/>
    <property type="evidence" value="ECO:0007669"/>
    <property type="project" value="TreeGrafter"/>
</dbReference>
<dbReference type="SUPFAM" id="SSF53335">
    <property type="entry name" value="S-adenosyl-L-methionine-dependent methyltransferases"/>
    <property type="match status" value="1"/>
</dbReference>
<dbReference type="GO" id="GO:0032259">
    <property type="term" value="P:methylation"/>
    <property type="evidence" value="ECO:0007669"/>
    <property type="project" value="UniProtKB-KW"/>
</dbReference>
<dbReference type="PANTHER" id="PTHR10629">
    <property type="entry name" value="CYTOSINE-SPECIFIC METHYLTRANSFERASE"/>
    <property type="match status" value="1"/>
</dbReference>
<dbReference type="AlphaFoldDB" id="A0A6B3NIT1"/>
<dbReference type="EC" id="2.1.1.37" evidence="1"/>
<dbReference type="Gene3D" id="3.90.120.10">
    <property type="entry name" value="DNA Methylase, subunit A, domain 2"/>
    <property type="match status" value="1"/>
</dbReference>
<evidence type="ECO:0000256" key="5">
    <source>
        <dbReference type="ARBA" id="ARBA00022747"/>
    </source>
</evidence>
<reference evidence="8" key="1">
    <citation type="submission" date="2019-11" db="EMBL/GenBank/DDBJ databases">
        <title>Genomic insights into an expanded diversity of filamentous marine cyanobacteria reveals the extraordinary biosynthetic potential of Moorea and Okeania.</title>
        <authorList>
            <person name="Ferreira Leao T."/>
            <person name="Wang M."/>
            <person name="Moss N."/>
            <person name="Da Silva R."/>
            <person name="Sanders J."/>
            <person name="Nurk S."/>
            <person name="Gurevich A."/>
            <person name="Humphrey G."/>
            <person name="Reher R."/>
            <person name="Zhu Q."/>
            <person name="Belda-Ferre P."/>
            <person name="Glukhov E."/>
            <person name="Rex R."/>
            <person name="Dorrestein P.C."/>
            <person name="Knight R."/>
            <person name="Pevzner P."/>
            <person name="Gerwick W.H."/>
            <person name="Gerwick L."/>
        </authorList>
    </citation>
    <scope>NUCLEOTIDE SEQUENCE</scope>
    <source>
        <strain evidence="8">SIO1C4</strain>
    </source>
</reference>
<keyword evidence="4 6" id="KW-0949">S-adenosyl-L-methionine</keyword>
<organism evidence="8">
    <name type="scientific">Symploca sp. SIO1C4</name>
    <dbReference type="NCBI Taxonomy" id="2607765"/>
    <lineage>
        <taxon>Bacteria</taxon>
        <taxon>Bacillati</taxon>
        <taxon>Cyanobacteriota</taxon>
        <taxon>Cyanophyceae</taxon>
        <taxon>Coleofasciculales</taxon>
        <taxon>Coleofasciculaceae</taxon>
        <taxon>Symploca</taxon>
    </lineage>
</organism>
<dbReference type="PROSITE" id="PS51679">
    <property type="entry name" value="SAM_MT_C5"/>
    <property type="match status" value="1"/>
</dbReference>
<keyword evidence="2 6" id="KW-0489">Methyltransferase</keyword>
<dbReference type="InterPro" id="IPR031303">
    <property type="entry name" value="C5_meth_CS"/>
</dbReference>
<protein>
    <recommendedName>
        <fullName evidence="1">DNA (cytosine-5-)-methyltransferase</fullName>
        <ecNumber evidence="1">2.1.1.37</ecNumber>
    </recommendedName>
</protein>
<dbReference type="GO" id="GO:0003677">
    <property type="term" value="F:DNA binding"/>
    <property type="evidence" value="ECO:0007669"/>
    <property type="project" value="TreeGrafter"/>
</dbReference>
<dbReference type="InterPro" id="IPR029063">
    <property type="entry name" value="SAM-dependent_MTases_sf"/>
</dbReference>
<dbReference type="PRINTS" id="PR00105">
    <property type="entry name" value="C5METTRFRASE"/>
</dbReference>
<accession>A0A6B3NIT1</accession>
<proteinExistence type="inferred from homology"/>
<comment type="similarity">
    <text evidence="6 7">Belongs to the class I-like SAM-binding methyltransferase superfamily. C5-methyltransferase family.</text>
</comment>
<dbReference type="PANTHER" id="PTHR10629:SF52">
    <property type="entry name" value="DNA (CYTOSINE-5)-METHYLTRANSFERASE 1"/>
    <property type="match status" value="1"/>
</dbReference>
<name>A0A6B3NIT1_9CYAN</name>
<evidence type="ECO:0000256" key="3">
    <source>
        <dbReference type="ARBA" id="ARBA00022679"/>
    </source>
</evidence>